<proteinExistence type="predicted"/>
<accession>A0A9D4QHY1</accession>
<protein>
    <submittedName>
        <fullName evidence="2">Uncharacterized protein</fullName>
    </submittedName>
</protein>
<dbReference type="AlphaFoldDB" id="A0A9D4QHY1"/>
<dbReference type="EMBL" id="JABSTV010001245">
    <property type="protein sequence ID" value="KAH7982634.1"/>
    <property type="molecule type" value="Genomic_DNA"/>
</dbReference>
<feature type="region of interest" description="Disordered" evidence="1">
    <location>
        <begin position="51"/>
        <end position="92"/>
    </location>
</feature>
<dbReference type="Proteomes" id="UP000821837">
    <property type="component" value="Chromosome 1"/>
</dbReference>
<evidence type="ECO:0000313" key="2">
    <source>
        <dbReference type="EMBL" id="KAH7982634.1"/>
    </source>
</evidence>
<sequence>MLWKVVVWSGFVQVHQLVERQATSGHFCLEAVPGAKARFCAASSKRRRYYDGEGPRTAVKDPVDRLSDFSAPDVGGFRQASPADGSPSGCGA</sequence>
<reference evidence="2" key="2">
    <citation type="submission" date="2021-09" db="EMBL/GenBank/DDBJ databases">
        <authorList>
            <person name="Jia N."/>
            <person name="Wang J."/>
            <person name="Shi W."/>
            <person name="Du L."/>
            <person name="Sun Y."/>
            <person name="Zhan W."/>
            <person name="Jiang J."/>
            <person name="Wang Q."/>
            <person name="Zhang B."/>
            <person name="Ji P."/>
            <person name="Sakyi L.B."/>
            <person name="Cui X."/>
            <person name="Yuan T."/>
            <person name="Jiang B."/>
            <person name="Yang W."/>
            <person name="Lam T.T.-Y."/>
            <person name="Chang Q."/>
            <person name="Ding S."/>
            <person name="Wang X."/>
            <person name="Zhu J."/>
            <person name="Ruan X."/>
            <person name="Zhao L."/>
            <person name="Wei J."/>
            <person name="Que T."/>
            <person name="Du C."/>
            <person name="Cheng J."/>
            <person name="Dai P."/>
            <person name="Han X."/>
            <person name="Huang E."/>
            <person name="Gao Y."/>
            <person name="Liu J."/>
            <person name="Shao H."/>
            <person name="Ye R."/>
            <person name="Li L."/>
            <person name="Wei W."/>
            <person name="Wang X."/>
            <person name="Wang C."/>
            <person name="Huo Q."/>
            <person name="Li W."/>
            <person name="Guo W."/>
            <person name="Chen H."/>
            <person name="Chen S."/>
            <person name="Zhou L."/>
            <person name="Zhou L."/>
            <person name="Ni X."/>
            <person name="Tian J."/>
            <person name="Zhou Y."/>
            <person name="Sheng Y."/>
            <person name="Liu T."/>
            <person name="Pan Y."/>
            <person name="Xia L."/>
            <person name="Li J."/>
            <person name="Zhao F."/>
            <person name="Cao W."/>
        </authorList>
    </citation>
    <scope>NUCLEOTIDE SEQUENCE</scope>
    <source>
        <strain evidence="2">Rsan-2018</strain>
        <tissue evidence="2">Larvae</tissue>
    </source>
</reference>
<evidence type="ECO:0000256" key="1">
    <source>
        <dbReference type="SAM" id="MobiDB-lite"/>
    </source>
</evidence>
<evidence type="ECO:0000313" key="3">
    <source>
        <dbReference type="Proteomes" id="UP000821837"/>
    </source>
</evidence>
<gene>
    <name evidence="2" type="ORF">HPB52_006214</name>
</gene>
<organism evidence="2 3">
    <name type="scientific">Rhipicephalus sanguineus</name>
    <name type="common">Brown dog tick</name>
    <name type="synonym">Ixodes sanguineus</name>
    <dbReference type="NCBI Taxonomy" id="34632"/>
    <lineage>
        <taxon>Eukaryota</taxon>
        <taxon>Metazoa</taxon>
        <taxon>Ecdysozoa</taxon>
        <taxon>Arthropoda</taxon>
        <taxon>Chelicerata</taxon>
        <taxon>Arachnida</taxon>
        <taxon>Acari</taxon>
        <taxon>Parasitiformes</taxon>
        <taxon>Ixodida</taxon>
        <taxon>Ixodoidea</taxon>
        <taxon>Ixodidae</taxon>
        <taxon>Rhipicephalinae</taxon>
        <taxon>Rhipicephalus</taxon>
        <taxon>Rhipicephalus</taxon>
    </lineage>
</organism>
<comment type="caution">
    <text evidence="2">The sequence shown here is derived from an EMBL/GenBank/DDBJ whole genome shotgun (WGS) entry which is preliminary data.</text>
</comment>
<name>A0A9D4QHY1_RHISA</name>
<feature type="compositionally biased region" description="Basic and acidic residues" evidence="1">
    <location>
        <begin position="51"/>
        <end position="67"/>
    </location>
</feature>
<keyword evidence="3" id="KW-1185">Reference proteome</keyword>
<reference evidence="2" key="1">
    <citation type="journal article" date="2020" name="Cell">
        <title>Large-Scale Comparative Analyses of Tick Genomes Elucidate Their Genetic Diversity and Vector Capacities.</title>
        <authorList>
            <consortium name="Tick Genome and Microbiome Consortium (TIGMIC)"/>
            <person name="Jia N."/>
            <person name="Wang J."/>
            <person name="Shi W."/>
            <person name="Du L."/>
            <person name="Sun Y."/>
            <person name="Zhan W."/>
            <person name="Jiang J.F."/>
            <person name="Wang Q."/>
            <person name="Zhang B."/>
            <person name="Ji P."/>
            <person name="Bell-Sakyi L."/>
            <person name="Cui X.M."/>
            <person name="Yuan T.T."/>
            <person name="Jiang B.G."/>
            <person name="Yang W.F."/>
            <person name="Lam T.T."/>
            <person name="Chang Q.C."/>
            <person name="Ding S.J."/>
            <person name="Wang X.J."/>
            <person name="Zhu J.G."/>
            <person name="Ruan X.D."/>
            <person name="Zhao L."/>
            <person name="Wei J.T."/>
            <person name="Ye R.Z."/>
            <person name="Que T.C."/>
            <person name="Du C.H."/>
            <person name="Zhou Y.H."/>
            <person name="Cheng J.X."/>
            <person name="Dai P.F."/>
            <person name="Guo W.B."/>
            <person name="Han X.H."/>
            <person name="Huang E.J."/>
            <person name="Li L.F."/>
            <person name="Wei W."/>
            <person name="Gao Y.C."/>
            <person name="Liu J.Z."/>
            <person name="Shao H.Z."/>
            <person name="Wang X."/>
            <person name="Wang C.C."/>
            <person name="Yang T.C."/>
            <person name="Huo Q.B."/>
            <person name="Li W."/>
            <person name="Chen H.Y."/>
            <person name="Chen S.E."/>
            <person name="Zhou L.G."/>
            <person name="Ni X.B."/>
            <person name="Tian J.H."/>
            <person name="Sheng Y."/>
            <person name="Liu T."/>
            <person name="Pan Y.S."/>
            <person name="Xia L.Y."/>
            <person name="Li J."/>
            <person name="Zhao F."/>
            <person name="Cao W.C."/>
        </authorList>
    </citation>
    <scope>NUCLEOTIDE SEQUENCE</scope>
    <source>
        <strain evidence="2">Rsan-2018</strain>
    </source>
</reference>